<evidence type="ECO:0000313" key="7">
    <source>
        <dbReference type="Proteomes" id="UP001056539"/>
    </source>
</evidence>
<reference evidence="6" key="1">
    <citation type="submission" date="2021-04" db="EMBL/GenBank/DDBJ databases">
        <authorList>
            <person name="Postec A."/>
        </authorList>
    </citation>
    <scope>NUCLEOTIDE SEQUENCE</scope>
    <source>
        <strain evidence="6">F1F22</strain>
    </source>
</reference>
<proteinExistence type="inferred from homology"/>
<organism evidence="6 7">
    <name type="scientific">Thermospira aquatica</name>
    <dbReference type="NCBI Taxonomy" id="2828656"/>
    <lineage>
        <taxon>Bacteria</taxon>
        <taxon>Pseudomonadati</taxon>
        <taxon>Spirochaetota</taxon>
        <taxon>Spirochaetia</taxon>
        <taxon>Brevinematales</taxon>
        <taxon>Thermospiraceae</taxon>
        <taxon>Thermospira</taxon>
    </lineage>
</organism>
<dbReference type="InterPro" id="IPR001107">
    <property type="entry name" value="Band_7"/>
</dbReference>
<reference evidence="6" key="2">
    <citation type="submission" date="2022-06" db="EMBL/GenBank/DDBJ databases">
        <title>Thermospira aquatica gen. nov., sp. nov.</title>
        <authorList>
            <person name="Ben Ali Gam Z."/>
            <person name="Labat M."/>
        </authorList>
    </citation>
    <scope>NUCLEOTIDE SEQUENCE</scope>
    <source>
        <strain evidence="6">F1F22</strain>
    </source>
</reference>
<dbReference type="AlphaFoldDB" id="A0AAX3BCL8"/>
<dbReference type="InterPro" id="IPR018080">
    <property type="entry name" value="Band_7/stomatin-like_CS"/>
</dbReference>
<accession>A0AAX3BCL8</accession>
<evidence type="ECO:0000259" key="5">
    <source>
        <dbReference type="SMART" id="SM00244"/>
    </source>
</evidence>
<dbReference type="RefSeq" id="WP_271435129.1">
    <property type="nucleotide sequence ID" value="NZ_CP073355.1"/>
</dbReference>
<dbReference type="PANTHER" id="PTHR43327">
    <property type="entry name" value="STOMATIN-LIKE PROTEIN 2, MITOCHONDRIAL"/>
    <property type="match status" value="1"/>
</dbReference>
<dbReference type="GO" id="GO:0098552">
    <property type="term" value="C:side of membrane"/>
    <property type="evidence" value="ECO:0007669"/>
    <property type="project" value="UniProtKB-ARBA"/>
</dbReference>
<evidence type="ECO:0000313" key="6">
    <source>
        <dbReference type="EMBL" id="URA09998.1"/>
    </source>
</evidence>
<evidence type="ECO:0000256" key="2">
    <source>
        <dbReference type="ARBA" id="ARBA00008164"/>
    </source>
</evidence>
<evidence type="ECO:0000256" key="1">
    <source>
        <dbReference type="ARBA" id="ARBA00004167"/>
    </source>
</evidence>
<dbReference type="InterPro" id="IPR036013">
    <property type="entry name" value="Band_7/SPFH_dom_sf"/>
</dbReference>
<protein>
    <recommendedName>
        <fullName evidence="3">Protein QmcA</fullName>
    </recommendedName>
</protein>
<dbReference type="FunFam" id="3.30.479.30:FF:000004">
    <property type="entry name" value="Putative membrane protease family, stomatin"/>
    <property type="match status" value="1"/>
</dbReference>
<evidence type="ECO:0000256" key="3">
    <source>
        <dbReference type="ARBA" id="ARBA00017055"/>
    </source>
</evidence>
<keyword evidence="4" id="KW-1133">Transmembrane helix</keyword>
<dbReference type="PANTHER" id="PTHR43327:SF10">
    <property type="entry name" value="STOMATIN-LIKE PROTEIN 2, MITOCHONDRIAL"/>
    <property type="match status" value="1"/>
</dbReference>
<dbReference type="SUPFAM" id="SSF117892">
    <property type="entry name" value="Band 7/SPFH domain"/>
    <property type="match status" value="1"/>
</dbReference>
<dbReference type="Pfam" id="PF01145">
    <property type="entry name" value="Band_7"/>
    <property type="match status" value="1"/>
</dbReference>
<keyword evidence="4" id="KW-0472">Membrane</keyword>
<gene>
    <name evidence="6" type="ORF">KDW03_11030</name>
</gene>
<comment type="similarity">
    <text evidence="2">Belongs to the band 7/mec-2 family.</text>
</comment>
<dbReference type="EMBL" id="CP073355">
    <property type="protein sequence ID" value="URA09998.1"/>
    <property type="molecule type" value="Genomic_DNA"/>
</dbReference>
<feature type="domain" description="Band 7" evidence="5">
    <location>
        <begin position="23"/>
        <end position="202"/>
    </location>
</feature>
<keyword evidence="7" id="KW-1185">Reference proteome</keyword>
<dbReference type="SMART" id="SM00244">
    <property type="entry name" value="PHB"/>
    <property type="match status" value="1"/>
</dbReference>
<dbReference type="InterPro" id="IPR050710">
    <property type="entry name" value="Band7/mec-2_domain"/>
</dbReference>
<dbReference type="KEGG" id="taqu:KDW03_11030"/>
<sequence>MESFTLLLTIAVVMIAVIFVISKMVVIIQQAEVMIIERLGKYNRILKAGINIVIPFLEKPRKVKWKVQRKYAEKVYYYITEVERIDLRETLYDFPRQNVITKDNVTIEINALLYFQVIDPYKAAYEIENFPEAIEKLTQTTLRNVIGEMELDETLSSREIINTKLRAILDEATDKWGVKVNRVELQDILPPKEIKEAMEKQMRAEREKREMILRAEGEKQSKILVAQGDKEAYITRAEGEKQNAILRAEGEATAKIRIAEAEAEAIRKIKEALESKSTDPAQYLVALKYIEALKDIAAGNGGKVVFMPYEASSLLSSLGSIKELLKDLK</sequence>
<comment type="subcellular location">
    <subcellularLocation>
        <location evidence="1">Membrane</location>
        <topology evidence="1">Single-pass membrane protein</topology>
    </subcellularLocation>
</comment>
<evidence type="ECO:0000256" key="4">
    <source>
        <dbReference type="SAM" id="Phobius"/>
    </source>
</evidence>
<dbReference type="GO" id="GO:0005886">
    <property type="term" value="C:plasma membrane"/>
    <property type="evidence" value="ECO:0007669"/>
    <property type="project" value="UniProtKB-ARBA"/>
</dbReference>
<name>A0AAX3BCL8_9SPIR</name>
<dbReference type="Proteomes" id="UP001056539">
    <property type="component" value="Chromosome"/>
</dbReference>
<feature type="transmembrane region" description="Helical" evidence="4">
    <location>
        <begin position="6"/>
        <end position="28"/>
    </location>
</feature>
<dbReference type="PROSITE" id="PS01270">
    <property type="entry name" value="BAND_7"/>
    <property type="match status" value="1"/>
</dbReference>
<dbReference type="CDD" id="cd08829">
    <property type="entry name" value="SPFH_paraslipin"/>
    <property type="match status" value="1"/>
</dbReference>
<dbReference type="Gene3D" id="3.30.479.30">
    <property type="entry name" value="Band 7 domain"/>
    <property type="match status" value="1"/>
</dbReference>
<keyword evidence="4" id="KW-0812">Transmembrane</keyword>